<evidence type="ECO:0000256" key="1">
    <source>
        <dbReference type="SAM" id="SignalP"/>
    </source>
</evidence>
<dbReference type="AlphaFoldDB" id="U7V7R7"/>
<dbReference type="RefSeq" id="WP_023052051.1">
    <property type="nucleotide sequence ID" value="NZ_CP173065.2"/>
</dbReference>
<comment type="caution">
    <text evidence="2">The sequence shown here is derived from an EMBL/GenBank/DDBJ whole genome shotgun (WGS) entry which is preliminary data.</text>
</comment>
<keyword evidence="3" id="KW-1185">Reference proteome</keyword>
<reference evidence="2 3" key="1">
    <citation type="submission" date="2013-08" db="EMBL/GenBank/DDBJ databases">
        <authorList>
            <person name="Weinstock G."/>
            <person name="Sodergren E."/>
            <person name="Wylie T."/>
            <person name="Fulton L."/>
            <person name="Fulton R."/>
            <person name="Fronick C."/>
            <person name="O'Laughlin M."/>
            <person name="Godfrey J."/>
            <person name="Miner T."/>
            <person name="Herter B."/>
            <person name="Appelbaum E."/>
            <person name="Cordes M."/>
            <person name="Lek S."/>
            <person name="Wollam A."/>
            <person name="Pepin K.H."/>
            <person name="Palsikar V.B."/>
            <person name="Mitreva M."/>
            <person name="Wilson R.K."/>
        </authorList>
    </citation>
    <scope>NUCLEOTIDE SEQUENCE [LARGE SCALE GENOMIC DNA]</scope>
    <source>
        <strain evidence="2 3">ATCC BAA-474</strain>
    </source>
</reference>
<evidence type="ECO:0000313" key="2">
    <source>
        <dbReference type="EMBL" id="ERT66823.1"/>
    </source>
</evidence>
<evidence type="ECO:0000313" key="3">
    <source>
        <dbReference type="Proteomes" id="UP000017081"/>
    </source>
</evidence>
<feature type="signal peptide" evidence="1">
    <location>
        <begin position="1"/>
        <end position="17"/>
    </location>
</feature>
<name>U7V7R7_9FUSO</name>
<feature type="chain" id="PRO_5004689624" description="Outer membrane protein beta-barrel domain-containing protein" evidence="1">
    <location>
        <begin position="18"/>
        <end position="280"/>
    </location>
</feature>
<keyword evidence="1" id="KW-0732">Signal</keyword>
<accession>U7V7R7</accession>
<organism evidence="2 3">
    <name type="scientific">Cetobacterium somerae ATCC BAA-474</name>
    <dbReference type="NCBI Taxonomy" id="1319815"/>
    <lineage>
        <taxon>Bacteria</taxon>
        <taxon>Fusobacteriati</taxon>
        <taxon>Fusobacteriota</taxon>
        <taxon>Fusobacteriia</taxon>
        <taxon>Fusobacteriales</taxon>
        <taxon>Fusobacteriaceae</taxon>
        <taxon>Cetobacterium</taxon>
    </lineage>
</organism>
<proteinExistence type="predicted"/>
<evidence type="ECO:0008006" key="4">
    <source>
        <dbReference type="Google" id="ProtNLM"/>
    </source>
</evidence>
<sequence>MKRTTGLLFLLSQLVLAQEYWNGIPYPMNRWGISGLGVTQTEAGKISNIDINIKKIPIGNNEVDLEIVNPDSIEVKAKVKGVKLDYFVLPFLSIYGIYGQLEADVDMRAGNPKIGIPGTGNNFIDGIIGGYEDKINNHLEKVKLNGKFKTEGDIYGIGGILAGEYKNVFGMLQYTYTEIHMKDGLAKKKAEVSNARLGYSFKPKDTFITNITPYLGATYQLMGTQVKAGIGDLNATIDLELDEISPAAGVFIQLSNNMTLMVETTWGTKDSVAIDIGYRF</sequence>
<gene>
    <name evidence="2" type="ORF">HMPREF0202_02522</name>
</gene>
<dbReference type="Proteomes" id="UP000017081">
    <property type="component" value="Unassembled WGS sequence"/>
</dbReference>
<dbReference type="EMBL" id="AXZF01000134">
    <property type="protein sequence ID" value="ERT66823.1"/>
    <property type="molecule type" value="Genomic_DNA"/>
</dbReference>
<protein>
    <recommendedName>
        <fullName evidence="4">Outer membrane protein beta-barrel domain-containing protein</fullName>
    </recommendedName>
</protein>
<dbReference type="HOGENOM" id="CLU_057858_1_0_0"/>